<accession>A0A183EIA6</accession>
<dbReference type="AlphaFoldDB" id="A0A183EIA6"/>
<sequence>MATKLALNTYVLESICYYIGGLFDEELVLLADVEEAVIHKCARRLLSEAVSLTARVTGPRALASFSANFGAVLENMLAALLVCNADLDVDSMWRTYDGRFYERLFGGAEKAISFSEPKLTHFIAEHAHPSLKVCLQC</sequence>
<proteinExistence type="predicted"/>
<evidence type="ECO:0000313" key="2">
    <source>
        <dbReference type="Proteomes" id="UP000271098"/>
    </source>
</evidence>
<dbReference type="EMBL" id="UYRT01090925">
    <property type="protein sequence ID" value="VDN36591.1"/>
    <property type="molecule type" value="Genomic_DNA"/>
</dbReference>
<reference evidence="3" key="1">
    <citation type="submission" date="2016-06" db="UniProtKB">
        <authorList>
            <consortium name="WormBaseParasite"/>
        </authorList>
    </citation>
    <scope>IDENTIFICATION</scope>
</reference>
<evidence type="ECO:0000313" key="3">
    <source>
        <dbReference type="WBParaSite" id="GPUH_0002072201-mRNA-1"/>
    </source>
</evidence>
<keyword evidence="2" id="KW-1185">Reference proteome</keyword>
<gene>
    <name evidence="1" type="ORF">GPUH_LOCUS20697</name>
</gene>
<name>A0A183EIA6_9BILA</name>
<organism evidence="3">
    <name type="scientific">Gongylonema pulchrum</name>
    <dbReference type="NCBI Taxonomy" id="637853"/>
    <lineage>
        <taxon>Eukaryota</taxon>
        <taxon>Metazoa</taxon>
        <taxon>Ecdysozoa</taxon>
        <taxon>Nematoda</taxon>
        <taxon>Chromadorea</taxon>
        <taxon>Rhabditida</taxon>
        <taxon>Spirurina</taxon>
        <taxon>Spiruromorpha</taxon>
        <taxon>Spiruroidea</taxon>
        <taxon>Gongylonematidae</taxon>
        <taxon>Gongylonema</taxon>
    </lineage>
</organism>
<dbReference type="WBParaSite" id="GPUH_0002072201-mRNA-1">
    <property type="protein sequence ID" value="GPUH_0002072201-mRNA-1"/>
    <property type="gene ID" value="GPUH_0002072201"/>
</dbReference>
<evidence type="ECO:0000313" key="1">
    <source>
        <dbReference type="EMBL" id="VDN36591.1"/>
    </source>
</evidence>
<dbReference type="OrthoDB" id="354at2759"/>
<protein>
    <submittedName>
        <fullName evidence="3">GCP_N_terminal domain-containing protein</fullName>
    </submittedName>
</protein>
<reference evidence="1 2" key="2">
    <citation type="submission" date="2018-11" db="EMBL/GenBank/DDBJ databases">
        <authorList>
            <consortium name="Pathogen Informatics"/>
        </authorList>
    </citation>
    <scope>NUCLEOTIDE SEQUENCE [LARGE SCALE GENOMIC DNA]</scope>
</reference>
<dbReference type="Proteomes" id="UP000271098">
    <property type="component" value="Unassembled WGS sequence"/>
</dbReference>